<keyword evidence="3" id="KW-1185">Reference proteome</keyword>
<accession>A0ABV7M9R3</accession>
<name>A0ABV7M9R3_9PROT</name>
<dbReference type="RefSeq" id="WP_189574518.1">
    <property type="nucleotide sequence ID" value="NZ_BMXU01000001.1"/>
</dbReference>
<reference evidence="3" key="1">
    <citation type="journal article" date="2019" name="Int. J. Syst. Evol. Microbiol.">
        <title>The Global Catalogue of Microorganisms (GCM) 10K type strain sequencing project: providing services to taxonomists for standard genome sequencing and annotation.</title>
        <authorList>
            <consortium name="The Broad Institute Genomics Platform"/>
            <consortium name="The Broad Institute Genome Sequencing Center for Infectious Disease"/>
            <person name="Wu L."/>
            <person name="Ma J."/>
        </authorList>
    </citation>
    <scope>NUCLEOTIDE SEQUENCE [LARGE SCALE GENOMIC DNA]</scope>
    <source>
        <strain evidence="3">KCTC 22245</strain>
    </source>
</reference>
<feature type="transmembrane region" description="Helical" evidence="1">
    <location>
        <begin position="27"/>
        <end position="49"/>
    </location>
</feature>
<keyword evidence="1" id="KW-0812">Transmembrane</keyword>
<evidence type="ECO:0000313" key="2">
    <source>
        <dbReference type="EMBL" id="MFC3302158.1"/>
    </source>
</evidence>
<sequence length="56" mass="6323">MMLSFIDQLWIQMGLKRSELRRERGRGVAYAVLALSCLTSTVLMADLVINFSGRFG</sequence>
<comment type="caution">
    <text evidence="2">The sequence shown here is derived from an EMBL/GenBank/DDBJ whole genome shotgun (WGS) entry which is preliminary data.</text>
</comment>
<keyword evidence="1" id="KW-0472">Membrane</keyword>
<evidence type="ECO:0000313" key="3">
    <source>
        <dbReference type="Proteomes" id="UP001595607"/>
    </source>
</evidence>
<protein>
    <submittedName>
        <fullName evidence="2">Uncharacterized protein</fullName>
    </submittedName>
</protein>
<evidence type="ECO:0000256" key="1">
    <source>
        <dbReference type="SAM" id="Phobius"/>
    </source>
</evidence>
<dbReference type="EMBL" id="JBHRVA010000002">
    <property type="protein sequence ID" value="MFC3302158.1"/>
    <property type="molecule type" value="Genomic_DNA"/>
</dbReference>
<organism evidence="2 3">
    <name type="scientific">Parvularcula lutaonensis</name>
    <dbReference type="NCBI Taxonomy" id="491923"/>
    <lineage>
        <taxon>Bacteria</taxon>
        <taxon>Pseudomonadati</taxon>
        <taxon>Pseudomonadota</taxon>
        <taxon>Alphaproteobacteria</taxon>
        <taxon>Parvularculales</taxon>
        <taxon>Parvularculaceae</taxon>
        <taxon>Parvularcula</taxon>
    </lineage>
</organism>
<proteinExistence type="predicted"/>
<gene>
    <name evidence="2" type="ORF">ACFONP_05365</name>
</gene>
<keyword evidence="1" id="KW-1133">Transmembrane helix</keyword>
<dbReference type="Proteomes" id="UP001595607">
    <property type="component" value="Unassembled WGS sequence"/>
</dbReference>